<keyword evidence="3" id="KW-1185">Reference proteome</keyword>
<sequence length="1199" mass="136004">MKHYLITIFISFCINAQIIEGAAFVPKYLPSSPNIASLGTFGMYPMNLSTGQPNINIGLFSNTGHGNDLDINLNYNISAVKPDFQTSWVGLGWNLSVGGAITRQVNGGVDEFYGTGFTDPTVLSYYDHYSRLNASNWYSDQKLTEYYSFLTPLFPSHFEANPAPDEFMFNVNGLNGSFLKNHEGKWVIKANENLDLNVQEELKYDFTFYEDGGITNQKNWFLKRIIYGFVITDQRGIKYTFGKTPNALEITGIETVDTSYNPGMFVKSWYLTQIEYPDGKNIDFEYSFDDRATYIIHSSAYYSTYKVKSTMASQSNTSGNFNYLSLDRNFYKYLSKIKFDKNEIEFHKSYSAALDYNTVNIPWQQVDTNYDIIHYRNNYNNRKHWYKLDSIVVKADNIKTDKIAFNYEENINNRLKLQNVHIGRDVQNEKTYTFKYNPMKLPAFNSNKTDHWGNYNNKNFHASVQQNPSTNTYSREQMLTYPQYREPDFTYGIAELLEKIIFPTKGYTLFQYEPHDYNKTIDRTINGFNINITGNKIAGGPRVKKMITNENGNSDSKEFFYVNDYLNGVYTSSGVSGGMPNYFDEGNINNGNLEYWKLSSSSYIPLNYTNGNYITYSKVYEKSNNGGVIEHTFSNQDNGAIDLKSNNYQLIVGNIGYINTFEPSNLSIVKNALDKLQYNNLEMERGKPLNEKYYDSNKNLLKEITYNYNSNPSRLTDKIRSINYIADVYGSPIDQAAYQLIAQMHIVSKMSAYTIFSHQTYLNSVTTTDYLNGNSIISNTQNVYQNFPHHQLISQKTTFSDLSTQESKYQYAHEKGKTDMIAANMVGIPLETTAIKKSSGLAIGKTISNSGIDYKKRTIGGKDFILPHIAYFYDLQSPSDSSTQVKYKEYDLKGNVLQYNLKTDHNGNGGFPVAIVWGYNQTKPIAKIEGATYAQVSTYITDIISKSNSDNTLGTTISEKNLIDALDLFRKTSQLSNYQITTYSYNPLIGVTSITPASGIREIYNYDTANRLQSVLDINGKILKEYSYNYAIVTYYNEAQSKTFYRNNCGTDYIGGSYTYAVPEKKYSSLISEEDANEQAINEINVNGQNSANIYGTCTHLCSIQPDPSVIEGGAIFQEVTPNHFSATVNLTFLADMTNAPIHLGNMGSCAPNSIKTFTNNSNGIVYTLTLNPNGDLMLRANARIYAGQSIGFIFDFDK</sequence>
<evidence type="ECO:0000313" key="2">
    <source>
        <dbReference type="EMBL" id="QOW10089.1"/>
    </source>
</evidence>
<dbReference type="EMBL" id="CP040442">
    <property type="protein sequence ID" value="QOW10089.1"/>
    <property type="molecule type" value="Genomic_DNA"/>
</dbReference>
<evidence type="ECO:0000313" key="3">
    <source>
        <dbReference type="Proteomes" id="UP000594195"/>
    </source>
</evidence>
<accession>A0A7M2Y8C7</accession>
<dbReference type="Proteomes" id="UP000594195">
    <property type="component" value="Chromosome"/>
</dbReference>
<dbReference type="KEGG" id="kfa:Q73A0000_06805"/>
<dbReference type="RefSeq" id="WP_193813317.1">
    <property type="nucleotide sequence ID" value="NZ_CP040442.1"/>
</dbReference>
<name>A0A7M2Y8C7_9FLAO</name>
<dbReference type="Pfam" id="PF19404">
    <property type="entry name" value="DUF5977"/>
    <property type="match status" value="1"/>
</dbReference>
<dbReference type="InterPro" id="IPR046020">
    <property type="entry name" value="DUF5977"/>
</dbReference>
<feature type="domain" description="DUF5977" evidence="1">
    <location>
        <begin position="1035"/>
        <end position="1099"/>
    </location>
</feature>
<dbReference type="AlphaFoldDB" id="A0A7M2Y8C7"/>
<proteinExistence type="predicted"/>
<evidence type="ECO:0000259" key="1">
    <source>
        <dbReference type="Pfam" id="PF19404"/>
    </source>
</evidence>
<reference evidence="2 3" key="1">
    <citation type="submission" date="2019-05" db="EMBL/GenBank/DDBJ databases">
        <title>Chryseobacterium sp. isolated from King George Island, maritime Antarctica.</title>
        <authorList>
            <person name="Peng X."/>
        </authorList>
    </citation>
    <scope>NUCLEOTIDE SEQUENCE [LARGE SCALE GENOMIC DNA]</scope>
    <source>
        <strain evidence="2 3">7-3A</strain>
    </source>
</reference>
<organism evidence="2 3">
    <name type="scientific">Kaistella flava</name>
    <name type="common">ex Peng et al. 2021</name>
    <dbReference type="NCBI Taxonomy" id="2038776"/>
    <lineage>
        <taxon>Bacteria</taxon>
        <taxon>Pseudomonadati</taxon>
        <taxon>Bacteroidota</taxon>
        <taxon>Flavobacteriia</taxon>
        <taxon>Flavobacteriales</taxon>
        <taxon>Weeksellaceae</taxon>
        <taxon>Chryseobacterium group</taxon>
        <taxon>Kaistella</taxon>
    </lineage>
</organism>
<gene>
    <name evidence="2" type="ORF">Q73A0000_06805</name>
</gene>
<protein>
    <recommendedName>
        <fullName evidence="1">DUF5977 domain-containing protein</fullName>
    </recommendedName>
</protein>